<feature type="region of interest" description="Disordered" evidence="1">
    <location>
        <begin position="42"/>
        <end position="80"/>
    </location>
</feature>
<evidence type="ECO:0008006" key="5">
    <source>
        <dbReference type="Google" id="ProtNLM"/>
    </source>
</evidence>
<dbReference type="AlphaFoldDB" id="A0A517VLX9"/>
<dbReference type="KEGG" id="gax:Pan161_57210"/>
<evidence type="ECO:0000313" key="3">
    <source>
        <dbReference type="EMBL" id="QDT94029.1"/>
    </source>
</evidence>
<evidence type="ECO:0000256" key="2">
    <source>
        <dbReference type="SAM" id="Phobius"/>
    </source>
</evidence>
<sequence>MSSIAVPCPHCKKKLKLRDKSLLGKKVKCPNCKQAFVLTLPSKTPATSEHPVPAASAQNPPASDPPIKQDTPPTPEPAGQEKEIRIELAQPTTPVVGTSAKWVPDDPLSPPSAVPEPASEPSSGFPQIDTSAPPAVNTTPAPSVDAGTSSSAFPDIAVESTENAGVARMRELRRKNAKRRNVTIASIVVVLLLIGGGAYFAWDKVEETIVSKPVKPAPAPVAATSPTVASTQQYTPPSKVAPSPTKGEPIRLLYVPAGTRILIHLHPAALWAPGSQGEEFRACLGPVGIWAEQKIKEICLTGPAQIQELTFCLILGSPGAPPEYAAVIRTTEPFKRSELIAQFDGQRLDDYSFPVYSGDKYSSMIVDDHTYVIGPPGNFSAAEMAESREYDSSTSPGIESTLKQTDRDRHLTIVFDPDEVRRQQDVLLPEKAHPFLNEFLDWIGEDVEAVAWSMHLGADDFYSEWIFRNSTMIRPGKLAMNLKEQLDALPEEMLEGVRKMNPGTLGSRKVIGRFPAMLKAFSMANQEQSGERYAQLVSTLPERAAPNLALASLLTWDESTRTDFSVKAKPRPTGPQLPDKVVDRLKLKLEVDFKRMPLEEVLAYIADETKTRIILDGAGLKLVGYTQNMRQTMNLGTVTALETIQAIFNVKDQDQMCLIIDENAKTATVTSKPFAQQNNLKMYEFPPAN</sequence>
<feature type="region of interest" description="Disordered" evidence="1">
    <location>
        <begin position="222"/>
        <end position="243"/>
    </location>
</feature>
<protein>
    <recommendedName>
        <fullName evidence="5">Zinc finger/thioredoxin putative domain-containing protein</fullName>
    </recommendedName>
</protein>
<evidence type="ECO:0000313" key="4">
    <source>
        <dbReference type="Proteomes" id="UP000316855"/>
    </source>
</evidence>
<reference evidence="3 4" key="1">
    <citation type="submission" date="2019-02" db="EMBL/GenBank/DDBJ databases">
        <title>Deep-cultivation of Planctomycetes and their phenomic and genomic characterization uncovers novel biology.</title>
        <authorList>
            <person name="Wiegand S."/>
            <person name="Jogler M."/>
            <person name="Boedeker C."/>
            <person name="Pinto D."/>
            <person name="Vollmers J."/>
            <person name="Rivas-Marin E."/>
            <person name="Kohn T."/>
            <person name="Peeters S.H."/>
            <person name="Heuer A."/>
            <person name="Rast P."/>
            <person name="Oberbeckmann S."/>
            <person name="Bunk B."/>
            <person name="Jeske O."/>
            <person name="Meyerdierks A."/>
            <person name="Storesund J.E."/>
            <person name="Kallscheuer N."/>
            <person name="Luecker S."/>
            <person name="Lage O.M."/>
            <person name="Pohl T."/>
            <person name="Merkel B.J."/>
            <person name="Hornburger P."/>
            <person name="Mueller R.-W."/>
            <person name="Bruemmer F."/>
            <person name="Labrenz M."/>
            <person name="Spormann A.M."/>
            <person name="Op den Camp H."/>
            <person name="Overmann J."/>
            <person name="Amann R."/>
            <person name="Jetten M.S.M."/>
            <person name="Mascher T."/>
            <person name="Medema M.H."/>
            <person name="Devos D.P."/>
            <person name="Kaster A.-K."/>
            <person name="Ovreas L."/>
            <person name="Rohde M."/>
            <person name="Galperin M.Y."/>
            <person name="Jogler C."/>
        </authorList>
    </citation>
    <scope>NUCLEOTIDE SEQUENCE [LARGE SCALE GENOMIC DNA]</scope>
    <source>
        <strain evidence="3 4">Pan161</strain>
    </source>
</reference>
<gene>
    <name evidence="3" type="ORF">Pan161_57210</name>
</gene>
<dbReference type="RefSeq" id="WP_145231978.1">
    <property type="nucleotide sequence ID" value="NZ_CP036343.1"/>
</dbReference>
<name>A0A517VLX9_9PLAN</name>
<keyword evidence="2" id="KW-0812">Transmembrane</keyword>
<keyword evidence="4" id="KW-1185">Reference proteome</keyword>
<proteinExistence type="predicted"/>
<evidence type="ECO:0000256" key="1">
    <source>
        <dbReference type="SAM" id="MobiDB-lite"/>
    </source>
</evidence>
<dbReference type="OrthoDB" id="207848at2"/>
<keyword evidence="2" id="KW-1133">Transmembrane helix</keyword>
<organism evidence="3 4">
    <name type="scientific">Gimesia algae</name>
    <dbReference type="NCBI Taxonomy" id="2527971"/>
    <lineage>
        <taxon>Bacteria</taxon>
        <taxon>Pseudomonadati</taxon>
        <taxon>Planctomycetota</taxon>
        <taxon>Planctomycetia</taxon>
        <taxon>Planctomycetales</taxon>
        <taxon>Planctomycetaceae</taxon>
        <taxon>Gimesia</taxon>
    </lineage>
</organism>
<feature type="region of interest" description="Disordered" evidence="1">
    <location>
        <begin position="96"/>
        <end position="151"/>
    </location>
</feature>
<keyword evidence="2" id="KW-0472">Membrane</keyword>
<dbReference type="Proteomes" id="UP000316855">
    <property type="component" value="Chromosome"/>
</dbReference>
<feature type="transmembrane region" description="Helical" evidence="2">
    <location>
        <begin position="182"/>
        <end position="202"/>
    </location>
</feature>
<accession>A0A517VLX9</accession>
<feature type="compositionally biased region" description="Low complexity" evidence="1">
    <location>
        <begin position="222"/>
        <end position="231"/>
    </location>
</feature>
<dbReference type="EMBL" id="CP036343">
    <property type="protein sequence ID" value="QDT94029.1"/>
    <property type="molecule type" value="Genomic_DNA"/>
</dbReference>
<feature type="compositionally biased region" description="Polar residues" evidence="1">
    <location>
        <begin position="124"/>
        <end position="151"/>
    </location>
</feature>